<feature type="compositionally biased region" description="Low complexity" evidence="9">
    <location>
        <begin position="405"/>
        <end position="416"/>
    </location>
</feature>
<keyword evidence="7" id="KW-0804">Transcription</keyword>
<evidence type="ECO:0000256" key="7">
    <source>
        <dbReference type="ARBA" id="ARBA00023163"/>
    </source>
</evidence>
<dbReference type="Proteomes" id="UP000235388">
    <property type="component" value="Unassembled WGS sequence"/>
</dbReference>
<keyword evidence="5" id="KW-0678">Repressor</keyword>
<feature type="compositionally biased region" description="Polar residues" evidence="9">
    <location>
        <begin position="444"/>
        <end position="459"/>
    </location>
</feature>
<proteinExistence type="inferred from homology"/>
<accession>A0A2N5W089</accession>
<feature type="compositionally biased region" description="Low complexity" evidence="9">
    <location>
        <begin position="215"/>
        <end position="226"/>
    </location>
</feature>
<keyword evidence="8" id="KW-0539">Nucleus</keyword>
<name>A0A2N5W089_9BASI</name>
<evidence type="ECO:0000313" key="10">
    <source>
        <dbReference type="EMBL" id="PLW55635.1"/>
    </source>
</evidence>
<evidence type="ECO:0000256" key="9">
    <source>
        <dbReference type="SAM" id="MobiDB-lite"/>
    </source>
</evidence>
<dbReference type="GO" id="GO:0005737">
    <property type="term" value="C:cytoplasm"/>
    <property type="evidence" value="ECO:0007669"/>
    <property type="project" value="UniProtKB-SubCell"/>
</dbReference>
<protein>
    <submittedName>
        <fullName evidence="10">Uncharacterized protein</fullName>
    </submittedName>
</protein>
<feature type="compositionally biased region" description="Acidic residues" evidence="9">
    <location>
        <begin position="465"/>
        <end position="474"/>
    </location>
</feature>
<evidence type="ECO:0000313" key="11">
    <source>
        <dbReference type="Proteomes" id="UP000235388"/>
    </source>
</evidence>
<comment type="similarity">
    <text evidence="3">Belongs to the WHI5/NRM1 family.</text>
</comment>
<reference evidence="10 11" key="1">
    <citation type="submission" date="2017-11" db="EMBL/GenBank/DDBJ databases">
        <title>De novo assembly and phasing of dikaryotic genomes from two isolates of Puccinia coronata f. sp. avenae, the causal agent of oat crown rust.</title>
        <authorList>
            <person name="Miller M.E."/>
            <person name="Zhang Y."/>
            <person name="Omidvar V."/>
            <person name="Sperschneider J."/>
            <person name="Schwessinger B."/>
            <person name="Raley C."/>
            <person name="Palmer J.M."/>
            <person name="Garnica D."/>
            <person name="Upadhyaya N."/>
            <person name="Rathjen J."/>
            <person name="Taylor J.M."/>
            <person name="Park R.F."/>
            <person name="Dodds P.N."/>
            <person name="Hirsch C.D."/>
            <person name="Kianian S.F."/>
            <person name="Figueroa M."/>
        </authorList>
    </citation>
    <scope>NUCLEOTIDE SEQUENCE [LARGE SCALE GENOMIC DNA]</scope>
    <source>
        <strain evidence="10">12NC29</strain>
    </source>
</reference>
<keyword evidence="11" id="KW-1185">Reference proteome</keyword>
<evidence type="ECO:0000256" key="1">
    <source>
        <dbReference type="ARBA" id="ARBA00004123"/>
    </source>
</evidence>
<keyword evidence="4" id="KW-0963">Cytoplasm</keyword>
<organism evidence="10 11">
    <name type="scientific">Puccinia coronata f. sp. avenae</name>
    <dbReference type="NCBI Taxonomy" id="200324"/>
    <lineage>
        <taxon>Eukaryota</taxon>
        <taxon>Fungi</taxon>
        <taxon>Dikarya</taxon>
        <taxon>Basidiomycota</taxon>
        <taxon>Pucciniomycotina</taxon>
        <taxon>Pucciniomycetes</taxon>
        <taxon>Pucciniales</taxon>
        <taxon>Pucciniaceae</taxon>
        <taxon>Puccinia</taxon>
    </lineage>
</organism>
<dbReference type="Pfam" id="PF08528">
    <property type="entry name" value="Whi5"/>
    <property type="match status" value="1"/>
</dbReference>
<feature type="region of interest" description="Disordered" evidence="9">
    <location>
        <begin position="1"/>
        <end position="21"/>
    </location>
</feature>
<feature type="region of interest" description="Disordered" evidence="9">
    <location>
        <begin position="207"/>
        <end position="269"/>
    </location>
</feature>
<dbReference type="OrthoDB" id="2506767at2759"/>
<feature type="region of interest" description="Disordered" evidence="9">
    <location>
        <begin position="138"/>
        <end position="157"/>
    </location>
</feature>
<feature type="compositionally biased region" description="Polar residues" evidence="9">
    <location>
        <begin position="7"/>
        <end position="21"/>
    </location>
</feature>
<feature type="region of interest" description="Disordered" evidence="9">
    <location>
        <begin position="370"/>
        <end position="474"/>
    </location>
</feature>
<dbReference type="InterPro" id="IPR013734">
    <property type="entry name" value="TF_Nrm1/Whi5"/>
</dbReference>
<feature type="compositionally biased region" description="Acidic residues" evidence="9">
    <location>
        <begin position="382"/>
        <end position="399"/>
    </location>
</feature>
<evidence type="ECO:0000256" key="3">
    <source>
        <dbReference type="ARBA" id="ARBA00006922"/>
    </source>
</evidence>
<keyword evidence="6" id="KW-0805">Transcription regulation</keyword>
<dbReference type="GO" id="GO:0005634">
    <property type="term" value="C:nucleus"/>
    <property type="evidence" value="ECO:0007669"/>
    <property type="project" value="UniProtKB-SubCell"/>
</dbReference>
<comment type="subcellular location">
    <subcellularLocation>
        <location evidence="2">Cytoplasm</location>
    </subcellularLocation>
    <subcellularLocation>
        <location evidence="1">Nucleus</location>
    </subcellularLocation>
</comment>
<dbReference type="EMBL" id="PGCJ01000030">
    <property type="protein sequence ID" value="PLW55635.1"/>
    <property type="molecule type" value="Genomic_DNA"/>
</dbReference>
<evidence type="ECO:0000256" key="5">
    <source>
        <dbReference type="ARBA" id="ARBA00022491"/>
    </source>
</evidence>
<gene>
    <name evidence="10" type="ORF">PCANC_03522</name>
</gene>
<evidence type="ECO:0000256" key="2">
    <source>
        <dbReference type="ARBA" id="ARBA00004496"/>
    </source>
</evidence>
<dbReference type="AlphaFoldDB" id="A0A2N5W089"/>
<evidence type="ECO:0000256" key="6">
    <source>
        <dbReference type="ARBA" id="ARBA00023015"/>
    </source>
</evidence>
<sequence>MNKERTSQSQTHHQRALNRSQLKALTDNLRLRLKYAKLKVINGWHNQTLNEIESTFYYLKLPKPQPPKQQAGKQVTLPKQAFLDHSSSPSTSTTISASSYTLSKGSIHPHAIESSYLHPVSTFKLPNIPASTIPKLTENSSVRPHPHQQQHKENDEQHTIQTSAFISNSTHTTTLSLPAKYSTPFRKIIRPDGSAVRQLMTNESNIFWPAGPMTSPSSNVSPSSSSKMRGSYTRKNRRTPEGLLFKVGSGTAERMNQPQSKRNLPENEDLFKDPVEDYRELYKQSSPASFLFSNHYHRPPLGSSSKPTPTRTLFNHPLDLLSSISPVRIRSHLHSDPHRPPPQALVRLAASSLVSPSPNRTQSHLSKIFGAGTADLPGPSLADDDDGDDLENPAEEDDKENLVDPSTTKPSSTSPPKSHPARSWPIRFSLEPRPPRSTSHRPTASASPQLDQEVESTTGVHEIGLDELDQMNWE</sequence>
<evidence type="ECO:0000256" key="8">
    <source>
        <dbReference type="ARBA" id="ARBA00023242"/>
    </source>
</evidence>
<evidence type="ECO:0000256" key="4">
    <source>
        <dbReference type="ARBA" id="ARBA00022490"/>
    </source>
</evidence>
<comment type="caution">
    <text evidence="10">The sequence shown here is derived from an EMBL/GenBank/DDBJ whole genome shotgun (WGS) entry which is preliminary data.</text>
</comment>